<feature type="transmembrane region" description="Helical" evidence="6">
    <location>
        <begin position="407"/>
        <end position="429"/>
    </location>
</feature>
<feature type="transmembrane region" description="Helical" evidence="6">
    <location>
        <begin position="12"/>
        <end position="32"/>
    </location>
</feature>
<feature type="transmembrane region" description="Helical" evidence="6">
    <location>
        <begin position="274"/>
        <end position="297"/>
    </location>
</feature>
<feature type="transmembrane region" description="Helical" evidence="6">
    <location>
        <begin position="120"/>
        <end position="141"/>
    </location>
</feature>
<sequence length="492" mass="55011">MSALRKLAGQTAIYGVSSIIGRVMTFLLTPLYTRVFAQGEYGVVTELYALVAFLIVFLTYGMETAFFRFGSKAKSEEERNRIFSTSFIAILVTSCLFIVVILLNLNGISNTLGYSDHPEYIAYFTWIVALDTMATIPFARLRLRNKPIVFAGVNLISIGVNIGLNLFLILYCPKALVDPDAFGHSFISSWYNPAFGIGYIFVANLVSSAVKFLLLTPWMRGIVHGFHMRIIRQLLPYALPLLLLGLAGIVNETFDRLFFTKLSGLPDDLADEQLGIYGACYKVAMLLSIGIQAYRFAAEPFIFSLTNKDRDKTQSDIMKYYFIIASFITLTLLCFLDVAVRLIGEDFREGMDVIPILLVAYLCFGAVFNLSFWYKLNDKTVYGMLIAIVGAVVTVVMNIILVPKIGYYGSAWATLGAYVAMLALSYYLGNKKYPVKYNLKEIGFYVFFAAGLYSIHYILNFDGFIKYISGAAAVIIYAAVVFNKEKKILKAL</sequence>
<dbReference type="PANTHER" id="PTHR30250">
    <property type="entry name" value="PST FAMILY PREDICTED COLANIC ACID TRANSPORTER"/>
    <property type="match status" value="1"/>
</dbReference>
<evidence type="ECO:0000256" key="1">
    <source>
        <dbReference type="ARBA" id="ARBA00004651"/>
    </source>
</evidence>
<feature type="transmembrane region" description="Helical" evidence="6">
    <location>
        <begin position="354"/>
        <end position="374"/>
    </location>
</feature>
<keyword evidence="2" id="KW-1003">Cell membrane</keyword>
<evidence type="ECO:0000256" key="2">
    <source>
        <dbReference type="ARBA" id="ARBA00022475"/>
    </source>
</evidence>
<dbReference type="InterPro" id="IPR002797">
    <property type="entry name" value="Polysacc_synth"/>
</dbReference>
<proteinExistence type="predicted"/>
<feature type="transmembrane region" description="Helical" evidence="6">
    <location>
        <begin position="441"/>
        <end position="458"/>
    </location>
</feature>
<keyword evidence="4 6" id="KW-1133">Transmembrane helix</keyword>
<feature type="transmembrane region" description="Helical" evidence="6">
    <location>
        <begin position="82"/>
        <end position="108"/>
    </location>
</feature>
<accession>A0A7K3WKD2</accession>
<evidence type="ECO:0000256" key="3">
    <source>
        <dbReference type="ARBA" id="ARBA00022692"/>
    </source>
</evidence>
<evidence type="ECO:0000256" key="5">
    <source>
        <dbReference type="ARBA" id="ARBA00023136"/>
    </source>
</evidence>
<evidence type="ECO:0000313" key="8">
    <source>
        <dbReference type="Proteomes" id="UP000486602"/>
    </source>
</evidence>
<protein>
    <submittedName>
        <fullName evidence="7">Oligosaccharide flippase family protein</fullName>
    </submittedName>
</protein>
<dbReference type="Pfam" id="PF01943">
    <property type="entry name" value="Polysacc_synt"/>
    <property type="match status" value="1"/>
</dbReference>
<organism evidence="7 8">
    <name type="scientific">Cryomorpha ignava</name>
    <dbReference type="NCBI Taxonomy" id="101383"/>
    <lineage>
        <taxon>Bacteria</taxon>
        <taxon>Pseudomonadati</taxon>
        <taxon>Bacteroidota</taxon>
        <taxon>Flavobacteriia</taxon>
        <taxon>Flavobacteriales</taxon>
        <taxon>Cryomorphaceae</taxon>
        <taxon>Cryomorpha</taxon>
    </lineage>
</organism>
<feature type="transmembrane region" description="Helical" evidence="6">
    <location>
        <begin position="464"/>
        <end position="482"/>
    </location>
</feature>
<keyword evidence="8" id="KW-1185">Reference proteome</keyword>
<gene>
    <name evidence="7" type="ORF">G3O08_01135</name>
</gene>
<reference evidence="7 8" key="1">
    <citation type="submission" date="2020-02" db="EMBL/GenBank/DDBJ databases">
        <title>Out from the shadows clarifying the taxonomy of the family Cryomorphaceae and related taxa by utilizing the GTDB taxonomic framework.</title>
        <authorList>
            <person name="Bowman J.P."/>
        </authorList>
    </citation>
    <scope>NUCLEOTIDE SEQUENCE [LARGE SCALE GENOMIC DNA]</scope>
    <source>
        <strain evidence="7 8">QSSC 1-22</strain>
    </source>
</reference>
<name>A0A7K3WKD2_9FLAO</name>
<feature type="transmembrane region" description="Helical" evidence="6">
    <location>
        <begin position="318"/>
        <end position="342"/>
    </location>
</feature>
<dbReference type="GO" id="GO:0005886">
    <property type="term" value="C:plasma membrane"/>
    <property type="evidence" value="ECO:0007669"/>
    <property type="project" value="UniProtKB-SubCell"/>
</dbReference>
<evidence type="ECO:0000313" key="7">
    <source>
        <dbReference type="EMBL" id="NEN22107.1"/>
    </source>
</evidence>
<dbReference type="Proteomes" id="UP000486602">
    <property type="component" value="Unassembled WGS sequence"/>
</dbReference>
<feature type="transmembrane region" description="Helical" evidence="6">
    <location>
        <begin position="47"/>
        <end position="70"/>
    </location>
</feature>
<comment type="caution">
    <text evidence="7">The sequence shown here is derived from an EMBL/GenBank/DDBJ whole genome shotgun (WGS) entry which is preliminary data.</text>
</comment>
<keyword evidence="3 6" id="KW-0812">Transmembrane</keyword>
<comment type="subcellular location">
    <subcellularLocation>
        <location evidence="1">Cell membrane</location>
        <topology evidence="1">Multi-pass membrane protein</topology>
    </subcellularLocation>
</comment>
<dbReference type="InterPro" id="IPR050833">
    <property type="entry name" value="Poly_Biosynth_Transport"/>
</dbReference>
<feature type="transmembrane region" description="Helical" evidence="6">
    <location>
        <begin position="148"/>
        <end position="170"/>
    </location>
</feature>
<feature type="transmembrane region" description="Helical" evidence="6">
    <location>
        <begin position="234"/>
        <end position="254"/>
    </location>
</feature>
<dbReference type="EMBL" id="JAAGVY010000001">
    <property type="protein sequence ID" value="NEN22107.1"/>
    <property type="molecule type" value="Genomic_DNA"/>
</dbReference>
<evidence type="ECO:0000256" key="6">
    <source>
        <dbReference type="SAM" id="Phobius"/>
    </source>
</evidence>
<keyword evidence="5 6" id="KW-0472">Membrane</keyword>
<dbReference type="AlphaFoldDB" id="A0A7K3WKD2"/>
<feature type="transmembrane region" description="Helical" evidence="6">
    <location>
        <begin position="381"/>
        <end position="401"/>
    </location>
</feature>
<evidence type="ECO:0000256" key="4">
    <source>
        <dbReference type="ARBA" id="ARBA00022989"/>
    </source>
</evidence>
<dbReference type="PANTHER" id="PTHR30250:SF11">
    <property type="entry name" value="O-ANTIGEN TRANSPORTER-RELATED"/>
    <property type="match status" value="1"/>
</dbReference>
<dbReference type="RefSeq" id="WP_163282821.1">
    <property type="nucleotide sequence ID" value="NZ_JAAGVY010000001.1"/>
</dbReference>
<feature type="transmembrane region" description="Helical" evidence="6">
    <location>
        <begin position="190"/>
        <end position="214"/>
    </location>
</feature>